<organism evidence="3 4">
    <name type="scientific">Variovorax humicola</name>
    <dbReference type="NCBI Taxonomy" id="1769758"/>
    <lineage>
        <taxon>Bacteria</taxon>
        <taxon>Pseudomonadati</taxon>
        <taxon>Pseudomonadota</taxon>
        <taxon>Betaproteobacteria</taxon>
        <taxon>Burkholderiales</taxon>
        <taxon>Comamonadaceae</taxon>
        <taxon>Variovorax</taxon>
    </lineage>
</organism>
<evidence type="ECO:0000313" key="3">
    <source>
        <dbReference type="EMBL" id="MEJ8825788.1"/>
    </source>
</evidence>
<dbReference type="CDD" id="cd00397">
    <property type="entry name" value="DNA_BRE_C"/>
    <property type="match status" value="1"/>
</dbReference>
<protein>
    <submittedName>
        <fullName evidence="3">Site-specific integrase</fullName>
    </submittedName>
</protein>
<accession>A0ABU8W729</accession>
<name>A0ABU8W729_9BURK</name>
<reference evidence="3 4" key="1">
    <citation type="submission" date="2024-03" db="EMBL/GenBank/DDBJ databases">
        <title>Novel species of the genus Variovorax.</title>
        <authorList>
            <person name="Liu Q."/>
            <person name="Xin Y.-H."/>
        </authorList>
    </citation>
    <scope>NUCLEOTIDE SEQUENCE [LARGE SCALE GENOMIC DNA]</scope>
    <source>
        <strain evidence="3 4">KACC 18501</strain>
    </source>
</reference>
<dbReference type="InterPro" id="IPR002104">
    <property type="entry name" value="Integrase_catalytic"/>
</dbReference>
<dbReference type="RefSeq" id="WP_340366823.1">
    <property type="nucleotide sequence ID" value="NZ_JBBKZV010000025.1"/>
</dbReference>
<sequence length="157" mass="17157">MPIVPVRPGALAALTVADYERCKHSLWVHADKANVGRCVTLPAKDKYGTPHESVAVLAELTHHKLPGAPLFANESRGHWKAYAWNDAIKEVAVAAKLPSALTIHWLRHSRITDLITAGVTPMTIAKMAGISVEQIEKTYHHLIDDTAREALVRGAGY</sequence>
<dbReference type="Gene3D" id="1.10.443.10">
    <property type="entry name" value="Intergrase catalytic core"/>
    <property type="match status" value="1"/>
</dbReference>
<dbReference type="Proteomes" id="UP001363010">
    <property type="component" value="Unassembled WGS sequence"/>
</dbReference>
<dbReference type="SUPFAM" id="SSF56349">
    <property type="entry name" value="DNA breaking-rejoining enzymes"/>
    <property type="match status" value="1"/>
</dbReference>
<evidence type="ECO:0000256" key="1">
    <source>
        <dbReference type="ARBA" id="ARBA00023172"/>
    </source>
</evidence>
<dbReference type="InterPro" id="IPR011010">
    <property type="entry name" value="DNA_brk_join_enz"/>
</dbReference>
<gene>
    <name evidence="3" type="ORF">WKW80_27780</name>
</gene>
<proteinExistence type="predicted"/>
<evidence type="ECO:0000313" key="4">
    <source>
        <dbReference type="Proteomes" id="UP001363010"/>
    </source>
</evidence>
<dbReference type="EMBL" id="JBBKZV010000025">
    <property type="protein sequence ID" value="MEJ8825788.1"/>
    <property type="molecule type" value="Genomic_DNA"/>
</dbReference>
<comment type="caution">
    <text evidence="3">The sequence shown here is derived from an EMBL/GenBank/DDBJ whole genome shotgun (WGS) entry which is preliminary data.</text>
</comment>
<dbReference type="Pfam" id="PF00589">
    <property type="entry name" value="Phage_integrase"/>
    <property type="match status" value="1"/>
</dbReference>
<keyword evidence="1" id="KW-0233">DNA recombination</keyword>
<evidence type="ECO:0000259" key="2">
    <source>
        <dbReference type="PROSITE" id="PS51898"/>
    </source>
</evidence>
<dbReference type="InterPro" id="IPR013762">
    <property type="entry name" value="Integrase-like_cat_sf"/>
</dbReference>
<feature type="domain" description="Tyr recombinase" evidence="2">
    <location>
        <begin position="1"/>
        <end position="152"/>
    </location>
</feature>
<keyword evidence="4" id="KW-1185">Reference proteome</keyword>
<dbReference type="PROSITE" id="PS51898">
    <property type="entry name" value="TYR_RECOMBINASE"/>
    <property type="match status" value="1"/>
</dbReference>